<accession>A0ABZ1V031</accession>
<dbReference type="EMBL" id="CP108330">
    <property type="protein sequence ID" value="WUR37976.1"/>
    <property type="molecule type" value="Genomic_DNA"/>
</dbReference>
<evidence type="ECO:0000256" key="2">
    <source>
        <dbReference type="SAM" id="Phobius"/>
    </source>
</evidence>
<evidence type="ECO:0000313" key="3">
    <source>
        <dbReference type="EMBL" id="WUR37976.1"/>
    </source>
</evidence>
<proteinExistence type="predicted"/>
<evidence type="ECO:0000313" key="4">
    <source>
        <dbReference type="Proteomes" id="UP001432161"/>
    </source>
</evidence>
<keyword evidence="2" id="KW-0472">Membrane</keyword>
<feature type="compositionally biased region" description="Low complexity" evidence="1">
    <location>
        <begin position="34"/>
        <end position="58"/>
    </location>
</feature>
<gene>
    <name evidence="3" type="ORF">OHN36_12620</name>
</gene>
<feature type="region of interest" description="Disordered" evidence="1">
    <location>
        <begin position="164"/>
        <end position="220"/>
    </location>
</feature>
<organism evidence="3 4">
    <name type="scientific">Streptomyces griseoaurantiacus</name>
    <dbReference type="NCBI Taxonomy" id="68213"/>
    <lineage>
        <taxon>Bacteria</taxon>
        <taxon>Bacillati</taxon>
        <taxon>Actinomycetota</taxon>
        <taxon>Actinomycetes</taxon>
        <taxon>Kitasatosporales</taxon>
        <taxon>Streptomycetaceae</taxon>
        <taxon>Streptomyces</taxon>
        <taxon>Streptomyces aurantiacus group</taxon>
    </lineage>
</organism>
<protein>
    <recommendedName>
        <fullName evidence="5">Serine/threonine protein kinase</fullName>
    </recommendedName>
</protein>
<feature type="compositionally biased region" description="Basic and acidic residues" evidence="1">
    <location>
        <begin position="1"/>
        <end position="14"/>
    </location>
</feature>
<keyword evidence="2" id="KW-0812">Transmembrane</keyword>
<name>A0ABZ1V031_9ACTN</name>
<sequence>MRQRWDAEQQRWIDDDAGTVGAQPPTGRADRPEQAGQAVQPGQAGQVGQPEQVGGPAQDAERPWWAGAETQIGTVRPPSYPSAPSAPAYAAPPPPPPSYVTPAPAPPYRPASGPGTLPVTVPEPAAGPDARGPRTVLVLIAVLAVLAGGGAGAGVWWLTREDGTGSQAGPAGPSVSAPATGSRQMVPPAETGGRPSPSDTERSLSRSAGPSPGYRRAEDPVGYRLDVPEGWVRSQEHGVSAEVVTYRSPADGRSLLIFEVVEETPAASLDLAENGPGGFAEKLSGYRVLHRSSGADRAELDYRYDDRSSGATRVVDRRFTAADGTLYAIRSSGPEGSDVRTPFDAATASFCPTGADCPAA</sequence>
<evidence type="ECO:0000256" key="1">
    <source>
        <dbReference type="SAM" id="MobiDB-lite"/>
    </source>
</evidence>
<evidence type="ECO:0008006" key="5">
    <source>
        <dbReference type="Google" id="ProtNLM"/>
    </source>
</evidence>
<feature type="compositionally biased region" description="Pro residues" evidence="1">
    <location>
        <begin position="90"/>
        <end position="109"/>
    </location>
</feature>
<feature type="compositionally biased region" description="Low complexity" evidence="1">
    <location>
        <begin position="165"/>
        <end position="182"/>
    </location>
</feature>
<keyword evidence="4" id="KW-1185">Reference proteome</keyword>
<feature type="region of interest" description="Disordered" evidence="1">
    <location>
        <begin position="1"/>
        <end position="131"/>
    </location>
</feature>
<keyword evidence="2" id="KW-1133">Transmembrane helix</keyword>
<dbReference type="Proteomes" id="UP001432161">
    <property type="component" value="Chromosome"/>
</dbReference>
<reference evidence="3" key="1">
    <citation type="submission" date="2022-10" db="EMBL/GenBank/DDBJ databases">
        <title>The complete genomes of actinobacterial strains from the NBC collection.</title>
        <authorList>
            <person name="Joergensen T.S."/>
            <person name="Alvarez Arevalo M."/>
            <person name="Sterndorff E.B."/>
            <person name="Faurdal D."/>
            <person name="Vuksanovic O."/>
            <person name="Mourched A.-S."/>
            <person name="Charusanti P."/>
            <person name="Shaw S."/>
            <person name="Blin K."/>
            <person name="Weber T."/>
        </authorList>
    </citation>
    <scope>NUCLEOTIDE SEQUENCE</scope>
    <source>
        <strain evidence="3">NBC_00489</strain>
    </source>
</reference>
<feature type="transmembrane region" description="Helical" evidence="2">
    <location>
        <begin position="136"/>
        <end position="158"/>
    </location>
</feature>